<accession>A0AAV4IIG8</accession>
<organism evidence="2 3">
    <name type="scientific">Elysia marginata</name>
    <dbReference type="NCBI Taxonomy" id="1093978"/>
    <lineage>
        <taxon>Eukaryota</taxon>
        <taxon>Metazoa</taxon>
        <taxon>Spiralia</taxon>
        <taxon>Lophotrochozoa</taxon>
        <taxon>Mollusca</taxon>
        <taxon>Gastropoda</taxon>
        <taxon>Heterobranchia</taxon>
        <taxon>Euthyneura</taxon>
        <taxon>Panpulmonata</taxon>
        <taxon>Sacoglossa</taxon>
        <taxon>Placobranchoidea</taxon>
        <taxon>Plakobranchidae</taxon>
        <taxon>Elysia</taxon>
    </lineage>
</organism>
<proteinExistence type="predicted"/>
<gene>
    <name evidence="2" type="ORF">ElyMa_006618500</name>
</gene>
<evidence type="ECO:0000313" key="3">
    <source>
        <dbReference type="Proteomes" id="UP000762676"/>
    </source>
</evidence>
<comment type="caution">
    <text evidence="2">The sequence shown here is derived from an EMBL/GenBank/DDBJ whole genome shotgun (WGS) entry which is preliminary data.</text>
</comment>
<dbReference type="EMBL" id="BMAT01013288">
    <property type="protein sequence ID" value="GFS09335.1"/>
    <property type="molecule type" value="Genomic_DNA"/>
</dbReference>
<dbReference type="Proteomes" id="UP000762676">
    <property type="component" value="Unassembled WGS sequence"/>
</dbReference>
<evidence type="ECO:0000313" key="2">
    <source>
        <dbReference type="EMBL" id="GFS09335.1"/>
    </source>
</evidence>
<evidence type="ECO:0000256" key="1">
    <source>
        <dbReference type="SAM" id="MobiDB-lite"/>
    </source>
</evidence>
<feature type="region of interest" description="Disordered" evidence="1">
    <location>
        <begin position="99"/>
        <end position="146"/>
    </location>
</feature>
<sequence>MNMQCESQASACFEDFPEHSGQMFDWWRYSQNGRIVHPPRVPPPPPPYRPPPLRTDQLCWPMFQVSRFENINKEEKKRDPDECDLSKDYWPERKKRCVDPPKLEHARPPWVPASNPNNTACCKGAPMYSRKLGDRQKPVQPAISTR</sequence>
<reference evidence="2 3" key="1">
    <citation type="journal article" date="2021" name="Elife">
        <title>Chloroplast acquisition without the gene transfer in kleptoplastic sea slugs, Plakobranchus ocellatus.</title>
        <authorList>
            <person name="Maeda T."/>
            <person name="Takahashi S."/>
            <person name="Yoshida T."/>
            <person name="Shimamura S."/>
            <person name="Takaki Y."/>
            <person name="Nagai Y."/>
            <person name="Toyoda A."/>
            <person name="Suzuki Y."/>
            <person name="Arimoto A."/>
            <person name="Ishii H."/>
            <person name="Satoh N."/>
            <person name="Nishiyama T."/>
            <person name="Hasebe M."/>
            <person name="Maruyama T."/>
            <person name="Minagawa J."/>
            <person name="Obokata J."/>
            <person name="Shigenobu S."/>
        </authorList>
    </citation>
    <scope>NUCLEOTIDE SEQUENCE [LARGE SCALE GENOMIC DNA]</scope>
</reference>
<keyword evidence="3" id="KW-1185">Reference proteome</keyword>
<name>A0AAV4IIG8_9GAST</name>
<dbReference type="AlphaFoldDB" id="A0AAV4IIG8"/>
<protein>
    <submittedName>
        <fullName evidence="2">Uncharacterized protein</fullName>
    </submittedName>
</protein>